<feature type="transmembrane region" description="Helical" evidence="6">
    <location>
        <begin position="674"/>
        <end position="693"/>
    </location>
</feature>
<dbReference type="EMBL" id="SBIW01000006">
    <property type="protein sequence ID" value="RWY51148.1"/>
    <property type="molecule type" value="Genomic_DNA"/>
</dbReference>
<dbReference type="GO" id="GO:0015990">
    <property type="term" value="P:electron transport coupled proton transport"/>
    <property type="evidence" value="ECO:0007669"/>
    <property type="project" value="TreeGrafter"/>
</dbReference>
<dbReference type="AlphaFoldDB" id="A0A3S3VLV6"/>
<dbReference type="GO" id="GO:0012505">
    <property type="term" value="C:endomembrane system"/>
    <property type="evidence" value="ECO:0007669"/>
    <property type="project" value="UniProtKB-SubCell"/>
</dbReference>
<proteinExistence type="predicted"/>
<feature type="transmembrane region" description="Helical" evidence="6">
    <location>
        <begin position="410"/>
        <end position="432"/>
    </location>
</feature>
<feature type="domain" description="NADH-Ubiquinone oxidoreductase (complex I) chain 5 N-terminal" evidence="8">
    <location>
        <begin position="74"/>
        <end position="124"/>
    </location>
</feature>
<keyword evidence="10" id="KW-1185">Reference proteome</keyword>
<dbReference type="Pfam" id="PF00361">
    <property type="entry name" value="Proton_antipo_M"/>
    <property type="match status" value="1"/>
</dbReference>
<comment type="subcellular location">
    <subcellularLocation>
        <location evidence="1">Endomembrane system</location>
        <topology evidence="1">Multi-pass membrane protein</topology>
    </subcellularLocation>
    <subcellularLocation>
        <location evidence="5">Membrane</location>
        <topology evidence="5">Multi-pass membrane protein</topology>
    </subcellularLocation>
</comment>
<name>A0A3S3VLV6_9SPHI</name>
<feature type="transmembrane region" description="Helical" evidence="6">
    <location>
        <begin position="333"/>
        <end position="355"/>
    </location>
</feature>
<evidence type="ECO:0000256" key="3">
    <source>
        <dbReference type="ARBA" id="ARBA00022989"/>
    </source>
</evidence>
<dbReference type="PANTHER" id="PTHR42829">
    <property type="entry name" value="NADH-UBIQUINONE OXIDOREDUCTASE CHAIN 5"/>
    <property type="match status" value="1"/>
</dbReference>
<feature type="transmembrane region" description="Helical" evidence="6">
    <location>
        <begin position="280"/>
        <end position="301"/>
    </location>
</feature>
<evidence type="ECO:0000313" key="9">
    <source>
        <dbReference type="EMBL" id="RWY51148.1"/>
    </source>
</evidence>
<evidence type="ECO:0000259" key="8">
    <source>
        <dbReference type="Pfam" id="PF00662"/>
    </source>
</evidence>
<keyword evidence="4 6" id="KW-0472">Membrane</keyword>
<dbReference type="InterPro" id="IPR001516">
    <property type="entry name" value="Proton_antipo_N"/>
</dbReference>
<evidence type="ECO:0000256" key="1">
    <source>
        <dbReference type="ARBA" id="ARBA00004127"/>
    </source>
</evidence>
<dbReference type="NCBIfam" id="TIGR01974">
    <property type="entry name" value="NDH_I_L"/>
    <property type="match status" value="1"/>
</dbReference>
<evidence type="ECO:0000256" key="5">
    <source>
        <dbReference type="RuleBase" id="RU000320"/>
    </source>
</evidence>
<feature type="transmembrane region" description="Helical" evidence="6">
    <location>
        <begin position="307"/>
        <end position="326"/>
    </location>
</feature>
<dbReference type="PRINTS" id="PR01434">
    <property type="entry name" value="NADHDHGNASE5"/>
</dbReference>
<feature type="transmembrane region" description="Helical" evidence="6">
    <location>
        <begin position="500"/>
        <end position="523"/>
    </location>
</feature>
<dbReference type="GO" id="GO:0003954">
    <property type="term" value="F:NADH dehydrogenase activity"/>
    <property type="evidence" value="ECO:0007669"/>
    <property type="project" value="TreeGrafter"/>
</dbReference>
<feature type="transmembrane region" description="Helical" evidence="6">
    <location>
        <begin position="241"/>
        <end position="259"/>
    </location>
</feature>
<feature type="transmembrane region" description="Helical" evidence="6">
    <location>
        <begin position="91"/>
        <end position="111"/>
    </location>
</feature>
<keyword evidence="2 5" id="KW-0812">Transmembrane</keyword>
<keyword evidence="9" id="KW-0560">Oxidoreductase</keyword>
<evidence type="ECO:0000256" key="4">
    <source>
        <dbReference type="ARBA" id="ARBA00023136"/>
    </source>
</evidence>
<feature type="transmembrane region" description="Helical" evidence="6">
    <location>
        <begin position="12"/>
        <end position="34"/>
    </location>
</feature>
<evidence type="ECO:0000256" key="6">
    <source>
        <dbReference type="SAM" id="Phobius"/>
    </source>
</evidence>
<gene>
    <name evidence="9" type="ORF">EPL05_13870</name>
</gene>
<feature type="transmembrane region" description="Helical" evidence="6">
    <location>
        <begin position="452"/>
        <end position="479"/>
    </location>
</feature>
<dbReference type="RefSeq" id="WP_128534567.1">
    <property type="nucleotide sequence ID" value="NZ_SBIW01000006.1"/>
</dbReference>
<organism evidence="9 10">
    <name type="scientific">Mucilaginibacter gilvus</name>
    <dbReference type="NCBI Taxonomy" id="2305909"/>
    <lineage>
        <taxon>Bacteria</taxon>
        <taxon>Pseudomonadati</taxon>
        <taxon>Bacteroidota</taxon>
        <taxon>Sphingobacteriia</taxon>
        <taxon>Sphingobacteriales</taxon>
        <taxon>Sphingobacteriaceae</taxon>
        <taxon>Mucilaginibacter</taxon>
    </lineage>
</organism>
<dbReference type="EC" id="1.6.5.-" evidence="9"/>
<feature type="domain" description="NADH:quinone oxidoreductase/Mrp antiporter transmembrane" evidence="7">
    <location>
        <begin position="141"/>
        <end position="445"/>
    </location>
</feature>
<protein>
    <submittedName>
        <fullName evidence="9">NADH-quinone oxidoreductase subunit L</fullName>
        <ecNumber evidence="9">1.6.5.-</ecNumber>
    </submittedName>
</protein>
<feature type="transmembrane region" description="Helical" evidence="6">
    <location>
        <begin position="186"/>
        <end position="208"/>
    </location>
</feature>
<dbReference type="Gene3D" id="1.20.5.2700">
    <property type="match status" value="2"/>
</dbReference>
<dbReference type="OrthoDB" id="9807568at2"/>
<keyword evidence="3 6" id="KW-1133">Transmembrane helix</keyword>
<dbReference type="GO" id="GO:0016020">
    <property type="term" value="C:membrane"/>
    <property type="evidence" value="ECO:0007669"/>
    <property type="project" value="UniProtKB-SubCell"/>
</dbReference>
<dbReference type="PANTHER" id="PTHR42829:SF2">
    <property type="entry name" value="NADH-UBIQUINONE OXIDOREDUCTASE CHAIN 5"/>
    <property type="match status" value="1"/>
</dbReference>
<comment type="caution">
    <text evidence="9">The sequence shown here is derived from an EMBL/GenBank/DDBJ whole genome shotgun (WGS) entry which is preliminary data.</text>
</comment>
<evidence type="ECO:0000313" key="10">
    <source>
        <dbReference type="Proteomes" id="UP000286701"/>
    </source>
</evidence>
<dbReference type="GO" id="GO:0008137">
    <property type="term" value="F:NADH dehydrogenase (ubiquinone) activity"/>
    <property type="evidence" value="ECO:0007669"/>
    <property type="project" value="InterPro"/>
</dbReference>
<feature type="transmembrane region" description="Helical" evidence="6">
    <location>
        <begin position="361"/>
        <end position="379"/>
    </location>
</feature>
<sequence length="694" mass="77527">MNPTTLHTDAQTVTLAIIAVVLPFAAFVVNFLVLGKSKASGWVSTLAILGSAVLSLNVFFKVWDNHTIHMQQVWFTIGATKVQIGILLNNLSVLTLVLVSLIALPVHIYSTAYMKDDAGFSRYFRYLSFFCFSMLALVVVDSLITFYAFWELVGFSSYLLIGFWYDRDSAVQANKKAFIMNRIGDIGLLTAIIILFTQFGTFDIDLLFGEHGLVAQSVISDGFWSSVPLHDYEKVASLPAIWHYIAFGGIFLAVAAKSAQFPLHTWLPDAMEGPTSVSALIHAATMVAAGVFLLGRVYPFFNGTELTTLAIVGCFTAFMAASIALTQNDLKRILAYSTISQLGYMVMAMGVGAYSSSLFHLVTHAFFKCLLFLVAGIVIHQIKHIKEDNNLDIDPQDITLMGGLRKKLPLTFITAVIAGLALVGLPLTSGYLSKDGILIQAFEWADSKNPLLNIIPVMALLTSWLTAFYVARLIFKVFFGELRLLKSFPSLQIHIGDGHWAYKLPLVLLALCCLFPLFSLNPISYETSWLYEPFAPKHWEGHYSIYTLVIPVLVSVVSLMVIYSAYVLYVKRVGPVISETGFLYRISFNEWYIDRFYKRIIVKFVIWLSGALYWVDRKVIDGFVHLLESIGLCIAKATAWCDKYIVDGVLWLAAQPVQYIGNFARRFQGGKVQYYLYSMLLAVIAVFILKLIWA</sequence>
<evidence type="ECO:0000259" key="7">
    <source>
        <dbReference type="Pfam" id="PF00361"/>
    </source>
</evidence>
<feature type="transmembrane region" description="Helical" evidence="6">
    <location>
        <begin position="146"/>
        <end position="165"/>
    </location>
</feature>
<dbReference type="InterPro" id="IPR003945">
    <property type="entry name" value="NU5C-like"/>
</dbReference>
<dbReference type="Pfam" id="PF00662">
    <property type="entry name" value="Proton_antipo_N"/>
    <property type="match status" value="1"/>
</dbReference>
<dbReference type="InterPro" id="IPR001750">
    <property type="entry name" value="ND/Mrp_TM"/>
</dbReference>
<evidence type="ECO:0000256" key="2">
    <source>
        <dbReference type="ARBA" id="ARBA00022692"/>
    </source>
</evidence>
<reference evidence="9 10" key="1">
    <citation type="submission" date="2019-01" db="EMBL/GenBank/DDBJ databases">
        <title>Mucilaginibacter antarcticum sp. nov., isolated from antarctic soil.</title>
        <authorList>
            <person name="Yan Y.-Q."/>
            <person name="Du Z.-J."/>
        </authorList>
    </citation>
    <scope>NUCLEOTIDE SEQUENCE [LARGE SCALE GENOMIC DNA]</scope>
    <source>
        <strain evidence="9 10">F01003</strain>
    </source>
</reference>
<feature type="transmembrane region" description="Helical" evidence="6">
    <location>
        <begin position="543"/>
        <end position="569"/>
    </location>
</feature>
<dbReference type="InterPro" id="IPR018393">
    <property type="entry name" value="NADHpl_OxRdtase_5_subgr"/>
</dbReference>
<accession>A0A3S3VLV6</accession>
<feature type="transmembrane region" description="Helical" evidence="6">
    <location>
        <begin position="41"/>
        <end position="60"/>
    </location>
</feature>
<dbReference type="Proteomes" id="UP000286701">
    <property type="component" value="Unassembled WGS sequence"/>
</dbReference>
<dbReference type="GO" id="GO:0042773">
    <property type="term" value="P:ATP synthesis coupled electron transport"/>
    <property type="evidence" value="ECO:0007669"/>
    <property type="project" value="InterPro"/>
</dbReference>